<sequence>MSSSSLSDKKKVDEIIGEPVMGRLEFWKSHVKNKIIHMCKEFYKSTLQSCMKAIDPIIDDQACKMAQLVCNEVSEPANILF</sequence>
<comment type="caution">
    <text evidence="1">The sequence shown here is derived from an EMBL/GenBank/DDBJ whole genome shotgun (WGS) entry which is preliminary data.</text>
</comment>
<evidence type="ECO:0000313" key="1">
    <source>
        <dbReference type="EMBL" id="KAF0909026.1"/>
    </source>
</evidence>
<protein>
    <submittedName>
        <fullName evidence="1">Uncharacterized protein</fullName>
    </submittedName>
</protein>
<gene>
    <name evidence="1" type="ORF">E2562_030564</name>
</gene>
<name>A0A6G1D9D6_9ORYZ</name>
<dbReference type="Proteomes" id="UP000479710">
    <property type="component" value="Unassembled WGS sequence"/>
</dbReference>
<keyword evidence="2" id="KW-1185">Reference proteome</keyword>
<reference evidence="1 2" key="1">
    <citation type="submission" date="2019-11" db="EMBL/GenBank/DDBJ databases">
        <title>Whole genome sequence of Oryza granulata.</title>
        <authorList>
            <person name="Li W."/>
        </authorList>
    </citation>
    <scope>NUCLEOTIDE SEQUENCE [LARGE SCALE GENOMIC DNA]</scope>
    <source>
        <strain evidence="2">cv. Menghai</strain>
        <tissue evidence="1">Leaf</tissue>
    </source>
</reference>
<dbReference type="OrthoDB" id="588867at2759"/>
<organism evidence="1 2">
    <name type="scientific">Oryza meyeriana var. granulata</name>
    <dbReference type="NCBI Taxonomy" id="110450"/>
    <lineage>
        <taxon>Eukaryota</taxon>
        <taxon>Viridiplantae</taxon>
        <taxon>Streptophyta</taxon>
        <taxon>Embryophyta</taxon>
        <taxon>Tracheophyta</taxon>
        <taxon>Spermatophyta</taxon>
        <taxon>Magnoliopsida</taxon>
        <taxon>Liliopsida</taxon>
        <taxon>Poales</taxon>
        <taxon>Poaceae</taxon>
        <taxon>BOP clade</taxon>
        <taxon>Oryzoideae</taxon>
        <taxon>Oryzeae</taxon>
        <taxon>Oryzinae</taxon>
        <taxon>Oryza</taxon>
        <taxon>Oryza meyeriana</taxon>
    </lineage>
</organism>
<dbReference type="AlphaFoldDB" id="A0A6G1D9D6"/>
<accession>A0A6G1D9D6</accession>
<dbReference type="EMBL" id="SPHZ02000007">
    <property type="protein sequence ID" value="KAF0909026.1"/>
    <property type="molecule type" value="Genomic_DNA"/>
</dbReference>
<evidence type="ECO:0000313" key="2">
    <source>
        <dbReference type="Proteomes" id="UP000479710"/>
    </source>
</evidence>
<proteinExistence type="predicted"/>